<keyword evidence="2" id="KW-1185">Reference proteome</keyword>
<reference evidence="1" key="1">
    <citation type="submission" date="2023-04" db="EMBL/GenBank/DDBJ databases">
        <title>A chromosome-level genome assembly of the parasitoid wasp Eretmocerus hayati.</title>
        <authorList>
            <person name="Zhong Y."/>
            <person name="Liu S."/>
            <person name="Liu Y."/>
        </authorList>
    </citation>
    <scope>NUCLEOTIDE SEQUENCE</scope>
    <source>
        <strain evidence="1">ZJU_SS_LIU_2023</strain>
    </source>
</reference>
<proteinExistence type="predicted"/>
<dbReference type="Proteomes" id="UP001239111">
    <property type="component" value="Chromosome 4"/>
</dbReference>
<evidence type="ECO:0000313" key="1">
    <source>
        <dbReference type="EMBL" id="KAJ8666761.1"/>
    </source>
</evidence>
<comment type="caution">
    <text evidence="1">The sequence shown here is derived from an EMBL/GenBank/DDBJ whole genome shotgun (WGS) entry which is preliminary data.</text>
</comment>
<sequence>MSTKRQYAREFALKAEYHIEVVELALKICVRKNRLRKDNTKKREVKPIIKHTKETSLALFLDTDCTKALWYKISGDSLARNAGIHRSYRFIRVGLQIALNKTGERLCESEALDWDDEDLTSLVLTVTAGSDVSSGHVNAQQKWADGDDITDAELSLPVTMFFLMRMESASGKYDWTNPQPQSPRFCRPSQLSFEKGTTGSILADYSKLRSEIDNLQPHSFCLSNGKWVIMTFRVFTTLYDGKCVNALVKNRCSSNCPMCYCSQAQVASKSINGEPFLGIENNSQFGMGVRVDQVRGGFGSSNTRNVARRRLADPENFSKALEIDETLVKEVSLILRLFRCKKDLRLDEVRRICYETHDYFFRVYEEAYVNSTLHKALIHGADIAGLFPLPVAFFSKDALRTWHKIFRRAMVYHARQCGRVERLTDLFNRGTHLSDPSISLISFRERKKPESHGITEDMAPYIEESDLVGIEFDRKAAVYDAGPDQCETEEEDNEEDVLSHSENDDGVTDDEAME</sequence>
<evidence type="ECO:0000313" key="2">
    <source>
        <dbReference type="Proteomes" id="UP001239111"/>
    </source>
</evidence>
<name>A0ACC2N7U4_9HYME</name>
<dbReference type="EMBL" id="CM056744">
    <property type="protein sequence ID" value="KAJ8666761.1"/>
    <property type="molecule type" value="Genomic_DNA"/>
</dbReference>
<gene>
    <name evidence="1" type="ORF">QAD02_008423</name>
</gene>
<protein>
    <submittedName>
        <fullName evidence="1">Uncharacterized protein</fullName>
    </submittedName>
</protein>
<accession>A0ACC2N7U4</accession>
<organism evidence="1 2">
    <name type="scientific">Eretmocerus hayati</name>
    <dbReference type="NCBI Taxonomy" id="131215"/>
    <lineage>
        <taxon>Eukaryota</taxon>
        <taxon>Metazoa</taxon>
        <taxon>Ecdysozoa</taxon>
        <taxon>Arthropoda</taxon>
        <taxon>Hexapoda</taxon>
        <taxon>Insecta</taxon>
        <taxon>Pterygota</taxon>
        <taxon>Neoptera</taxon>
        <taxon>Endopterygota</taxon>
        <taxon>Hymenoptera</taxon>
        <taxon>Apocrita</taxon>
        <taxon>Proctotrupomorpha</taxon>
        <taxon>Chalcidoidea</taxon>
        <taxon>Aphelinidae</taxon>
        <taxon>Aphelininae</taxon>
        <taxon>Eretmocerus</taxon>
    </lineage>
</organism>